<evidence type="ECO:0000256" key="5">
    <source>
        <dbReference type="ARBA" id="ARBA00022723"/>
    </source>
</evidence>
<protein>
    <recommendedName>
        <fullName evidence="11">Peptidase M14 domain-containing protein</fullName>
    </recommendedName>
</protein>
<evidence type="ECO:0000259" key="11">
    <source>
        <dbReference type="PROSITE" id="PS52035"/>
    </source>
</evidence>
<dbReference type="Pfam" id="PF00246">
    <property type="entry name" value="Peptidase_M14"/>
    <property type="match status" value="1"/>
</dbReference>
<keyword evidence="9" id="KW-0482">Metalloprotease</keyword>
<evidence type="ECO:0000256" key="3">
    <source>
        <dbReference type="ARBA" id="ARBA00022645"/>
    </source>
</evidence>
<evidence type="ECO:0000256" key="4">
    <source>
        <dbReference type="ARBA" id="ARBA00022670"/>
    </source>
</evidence>
<organism evidence="12 13">
    <name type="scientific">Aquatica leii</name>
    <dbReference type="NCBI Taxonomy" id="1421715"/>
    <lineage>
        <taxon>Eukaryota</taxon>
        <taxon>Metazoa</taxon>
        <taxon>Ecdysozoa</taxon>
        <taxon>Arthropoda</taxon>
        <taxon>Hexapoda</taxon>
        <taxon>Insecta</taxon>
        <taxon>Pterygota</taxon>
        <taxon>Neoptera</taxon>
        <taxon>Endopterygota</taxon>
        <taxon>Coleoptera</taxon>
        <taxon>Polyphaga</taxon>
        <taxon>Elateriformia</taxon>
        <taxon>Elateroidea</taxon>
        <taxon>Lampyridae</taxon>
        <taxon>Luciolinae</taxon>
        <taxon>Aquatica</taxon>
    </lineage>
</organism>
<dbReference type="EMBL" id="JARPUR010000006">
    <property type="protein sequence ID" value="KAK4873619.1"/>
    <property type="molecule type" value="Genomic_DNA"/>
</dbReference>
<gene>
    <name evidence="12" type="ORF">RN001_012979</name>
</gene>
<dbReference type="GO" id="GO:0008270">
    <property type="term" value="F:zinc ion binding"/>
    <property type="evidence" value="ECO:0007669"/>
    <property type="project" value="InterPro"/>
</dbReference>
<dbReference type="GO" id="GO:0005615">
    <property type="term" value="C:extracellular space"/>
    <property type="evidence" value="ECO:0007669"/>
    <property type="project" value="TreeGrafter"/>
</dbReference>
<dbReference type="AlphaFoldDB" id="A0AAN7PPZ8"/>
<keyword evidence="13" id="KW-1185">Reference proteome</keyword>
<dbReference type="Gene3D" id="3.40.630.10">
    <property type="entry name" value="Zn peptidases"/>
    <property type="match status" value="1"/>
</dbReference>
<dbReference type="PRINTS" id="PR00765">
    <property type="entry name" value="CRBOXYPTASEA"/>
</dbReference>
<dbReference type="PANTHER" id="PTHR11705:SF91">
    <property type="entry name" value="FI01817P-RELATED"/>
    <property type="match status" value="1"/>
</dbReference>
<dbReference type="PANTHER" id="PTHR11705">
    <property type="entry name" value="PROTEASE FAMILY M14 CARBOXYPEPTIDASE A,B"/>
    <property type="match status" value="1"/>
</dbReference>
<feature type="domain" description="Peptidase M14" evidence="11">
    <location>
        <begin position="73"/>
        <end position="356"/>
    </location>
</feature>
<dbReference type="GO" id="GO:0004181">
    <property type="term" value="F:metallocarboxypeptidase activity"/>
    <property type="evidence" value="ECO:0007669"/>
    <property type="project" value="InterPro"/>
</dbReference>
<dbReference type="SUPFAM" id="SSF53187">
    <property type="entry name" value="Zn-dependent exopeptidases"/>
    <property type="match status" value="1"/>
</dbReference>
<keyword evidence="8" id="KW-0862">Zinc</keyword>
<evidence type="ECO:0000256" key="7">
    <source>
        <dbReference type="ARBA" id="ARBA00022801"/>
    </source>
</evidence>
<comment type="cofactor">
    <cofactor evidence="1">
        <name>Zn(2+)</name>
        <dbReference type="ChEBI" id="CHEBI:29105"/>
    </cofactor>
</comment>
<proteinExistence type="inferred from homology"/>
<dbReference type="InterPro" id="IPR000834">
    <property type="entry name" value="Peptidase_M14"/>
</dbReference>
<evidence type="ECO:0000256" key="1">
    <source>
        <dbReference type="ARBA" id="ARBA00001947"/>
    </source>
</evidence>
<dbReference type="FunFam" id="3.40.630.10:FF:000084">
    <property type="entry name" value="Carboxypeptidase B2"/>
    <property type="match status" value="1"/>
</dbReference>
<dbReference type="SMART" id="SM00631">
    <property type="entry name" value="Zn_pept"/>
    <property type="match status" value="1"/>
</dbReference>
<keyword evidence="6" id="KW-0732">Signal</keyword>
<keyword evidence="4" id="KW-0645">Protease</keyword>
<keyword evidence="7" id="KW-0378">Hydrolase</keyword>
<dbReference type="PROSITE" id="PS00132">
    <property type="entry name" value="CARBOXYPEPT_ZN_1"/>
    <property type="match status" value="1"/>
</dbReference>
<keyword evidence="5" id="KW-0479">Metal-binding</keyword>
<evidence type="ECO:0000313" key="13">
    <source>
        <dbReference type="Proteomes" id="UP001353858"/>
    </source>
</evidence>
<comment type="caution">
    <text evidence="12">The sequence shown here is derived from an EMBL/GenBank/DDBJ whole genome shotgun (WGS) entry which is preliminary data.</text>
</comment>
<sequence length="359" mass="40911">MEFTAVLSEWNDNYTYLDVFVESKCLEEVAQIFKNNRIKYVKVIDDYQQWIDQENSVPEEDETYDGHTLTWHRYHRLADINSFLEYAANTFPSICTIIDIGISVEGNPLRLLKISNGALENKAVWIEGGIHAREWLSPATTTYIINHLIHNWDNEAMSIQNINWHILPIVNPDGYEFSHTHDRLWQKNRSKNTVCFGTDLNHNFGYSWGGEDSSPNPCSEVYEGLSPFSEPETASIENYFLNIESSAQWKAFLTFHSYGQYIVYQADDPSDNEDLLYVGYKMAEALSTQGVHYTVVPSFNESGSSHAWSKRIIGIKYTYTIELRDTGERAFAPSADSIVPSGEDGVAIIRTIADVVDAL</sequence>
<keyword evidence="3" id="KW-0121">Carboxypeptidase</keyword>
<evidence type="ECO:0000256" key="10">
    <source>
        <dbReference type="PROSITE-ProRule" id="PRU01379"/>
    </source>
</evidence>
<comment type="similarity">
    <text evidence="2 10">Belongs to the peptidase M14 family.</text>
</comment>
<feature type="active site" description="Proton donor/acceptor" evidence="10">
    <location>
        <position position="322"/>
    </location>
</feature>
<evidence type="ECO:0000256" key="9">
    <source>
        <dbReference type="ARBA" id="ARBA00023049"/>
    </source>
</evidence>
<accession>A0AAN7PPZ8</accession>
<dbReference type="GO" id="GO:0006508">
    <property type="term" value="P:proteolysis"/>
    <property type="evidence" value="ECO:0007669"/>
    <property type="project" value="UniProtKB-KW"/>
</dbReference>
<evidence type="ECO:0000313" key="12">
    <source>
        <dbReference type="EMBL" id="KAK4873619.1"/>
    </source>
</evidence>
<dbReference type="CDD" id="cd03860">
    <property type="entry name" value="M14_CP_A-B_like"/>
    <property type="match status" value="1"/>
</dbReference>
<dbReference type="SUPFAM" id="SSF54897">
    <property type="entry name" value="Protease propeptides/inhibitors"/>
    <property type="match status" value="1"/>
</dbReference>
<dbReference type="InterPro" id="IPR057246">
    <property type="entry name" value="CARBOXYPEPT_ZN_1"/>
</dbReference>
<reference evidence="13" key="1">
    <citation type="submission" date="2023-01" db="EMBL/GenBank/DDBJ databases">
        <title>Key to firefly adult light organ development and bioluminescence: homeobox transcription factors regulate luciferase expression and transportation to peroxisome.</title>
        <authorList>
            <person name="Fu X."/>
        </authorList>
    </citation>
    <scope>NUCLEOTIDE SEQUENCE [LARGE SCALE GENOMIC DNA]</scope>
</reference>
<dbReference type="PROSITE" id="PS52035">
    <property type="entry name" value="PEPTIDASE_M14"/>
    <property type="match status" value="1"/>
</dbReference>
<name>A0AAN7PPZ8_9COLE</name>
<evidence type="ECO:0000256" key="2">
    <source>
        <dbReference type="ARBA" id="ARBA00005988"/>
    </source>
</evidence>
<dbReference type="Proteomes" id="UP001353858">
    <property type="component" value="Unassembled WGS sequence"/>
</dbReference>
<evidence type="ECO:0000256" key="8">
    <source>
        <dbReference type="ARBA" id="ARBA00022833"/>
    </source>
</evidence>
<evidence type="ECO:0000256" key="6">
    <source>
        <dbReference type="ARBA" id="ARBA00022729"/>
    </source>
</evidence>